<comment type="caution">
    <text evidence="3">The sequence shown here is derived from an EMBL/GenBank/DDBJ whole genome shotgun (WGS) entry which is preliminary data.</text>
</comment>
<sequence length="508" mass="58069">MMSPDLLEAENSTTVVRKRTDEEQSINADEESGIGIQIVDSRDDLFAEQEEERPLSNESIKEDEVTEVQTQHEAAAVADKGSSVDAQMVTELRQALLMLRGINRHLQNENDMIKGENISLANTAHKMAEDWTTLRKENEHLREELEILKAGKVDATPSNDITSSTLCDVSSATTSLFGEHVFDFDESSHANDLNSVPFTIDADFQYIPIAQQGSVDSDDVLDNEETIKFIDKPKQYRSHSRNMSDLTPSMKSRDTLYDIDELKITTTNDEDDEDVTLRMKLEIKRDQCNELQGDLEKIAKAFWEQTEELRECQSHIEELRAENDELQCLKWVEKEIDAMWAHVKKMDQVKEMYVSLLAEKDELKASVIDKSNEIAELKATLQNAVCPDLLQSKIDEIEKDLKALLLELKASVVEKSNEIAELKAKLQNAPCPDWIQRSIDEIQEDLEVILNERDELKASVVSKSHEIAELKDKLRHAPCPDWIHSRLDDISEDLKEMKMEQRRHSFSK</sequence>
<dbReference type="AlphaFoldDB" id="A0AAD8Y9C8"/>
<organism evidence="3 4">
    <name type="scientific">Skeletonema marinoi</name>
    <dbReference type="NCBI Taxonomy" id="267567"/>
    <lineage>
        <taxon>Eukaryota</taxon>
        <taxon>Sar</taxon>
        <taxon>Stramenopiles</taxon>
        <taxon>Ochrophyta</taxon>
        <taxon>Bacillariophyta</taxon>
        <taxon>Coscinodiscophyceae</taxon>
        <taxon>Thalassiosirophycidae</taxon>
        <taxon>Thalassiosirales</taxon>
        <taxon>Skeletonemataceae</taxon>
        <taxon>Skeletonema</taxon>
        <taxon>Skeletonema marinoi-dohrnii complex</taxon>
    </lineage>
</organism>
<feature type="coiled-coil region" evidence="1">
    <location>
        <begin position="281"/>
        <end position="473"/>
    </location>
</feature>
<evidence type="ECO:0000313" key="3">
    <source>
        <dbReference type="EMBL" id="KAK1741439.1"/>
    </source>
</evidence>
<evidence type="ECO:0000313" key="4">
    <source>
        <dbReference type="Proteomes" id="UP001224775"/>
    </source>
</evidence>
<keyword evidence="1" id="KW-0175">Coiled coil</keyword>
<gene>
    <name evidence="3" type="ORF">QTG54_007917</name>
</gene>
<dbReference type="EMBL" id="JATAAI010000013">
    <property type="protein sequence ID" value="KAK1741439.1"/>
    <property type="molecule type" value="Genomic_DNA"/>
</dbReference>
<dbReference type="Proteomes" id="UP001224775">
    <property type="component" value="Unassembled WGS sequence"/>
</dbReference>
<accession>A0AAD8Y9C8</accession>
<feature type="region of interest" description="Disordered" evidence="2">
    <location>
        <begin position="1"/>
        <end position="33"/>
    </location>
</feature>
<reference evidence="3" key="1">
    <citation type="submission" date="2023-06" db="EMBL/GenBank/DDBJ databases">
        <title>Survivors Of The Sea: Transcriptome response of Skeletonema marinoi to long-term dormancy.</title>
        <authorList>
            <person name="Pinder M.I.M."/>
            <person name="Kourtchenko O."/>
            <person name="Robertson E.K."/>
            <person name="Larsson T."/>
            <person name="Maumus F."/>
            <person name="Osuna-Cruz C.M."/>
            <person name="Vancaester E."/>
            <person name="Stenow R."/>
            <person name="Vandepoele K."/>
            <person name="Ploug H."/>
            <person name="Bruchert V."/>
            <person name="Godhe A."/>
            <person name="Topel M."/>
        </authorList>
    </citation>
    <scope>NUCLEOTIDE SEQUENCE</scope>
    <source>
        <strain evidence="3">R05AC</strain>
    </source>
</reference>
<protein>
    <submittedName>
        <fullName evidence="3">Uncharacterized protein</fullName>
    </submittedName>
</protein>
<evidence type="ECO:0000256" key="2">
    <source>
        <dbReference type="SAM" id="MobiDB-lite"/>
    </source>
</evidence>
<name>A0AAD8Y9C8_9STRA</name>
<evidence type="ECO:0000256" key="1">
    <source>
        <dbReference type="SAM" id="Coils"/>
    </source>
</evidence>
<keyword evidence="4" id="KW-1185">Reference proteome</keyword>
<proteinExistence type="predicted"/>